<dbReference type="Proteomes" id="UP000285610">
    <property type="component" value="Unassembled WGS sequence"/>
</dbReference>
<dbReference type="InterPro" id="IPR010106">
    <property type="entry name" value="RpnA"/>
</dbReference>
<evidence type="ECO:0000313" key="4">
    <source>
        <dbReference type="EMBL" id="RGQ69942.1"/>
    </source>
</evidence>
<dbReference type="EMBL" id="NIHT01000015">
    <property type="protein sequence ID" value="PLT74059.1"/>
    <property type="molecule type" value="Genomic_DNA"/>
</dbReference>
<dbReference type="PANTHER" id="PTHR41317">
    <property type="entry name" value="PD-(D_E)XK NUCLEASE FAMILY TRANSPOSASE"/>
    <property type="match status" value="1"/>
</dbReference>
<dbReference type="Pfam" id="PF12784">
    <property type="entry name" value="PDDEXK_2"/>
    <property type="match status" value="1"/>
</dbReference>
<reference evidence="2 10" key="1">
    <citation type="journal article" date="2017" name="Genome Med.">
        <title>A novel Ruminococcus gnavus clade enriched in inflammatory bowel disease patients.</title>
        <authorList>
            <person name="Hall A.B."/>
            <person name="Yassour M."/>
            <person name="Sauk J."/>
            <person name="Garner A."/>
            <person name="Jiang X."/>
            <person name="Arthur T."/>
            <person name="Lagoudas G.K."/>
            <person name="Vatanen T."/>
            <person name="Fornelos N."/>
            <person name="Wilson R."/>
            <person name="Bertha M."/>
            <person name="Cohen M."/>
            <person name="Garber J."/>
            <person name="Khalili H."/>
            <person name="Gevers D."/>
            <person name="Ananthakrishnan A.N."/>
            <person name="Kugathasan S."/>
            <person name="Lander E.S."/>
            <person name="Blainey P."/>
            <person name="Vlamakis H."/>
            <person name="Xavier R.J."/>
            <person name="Huttenhower C."/>
        </authorList>
    </citation>
    <scope>NUCLEOTIDE SEQUENCE [LARGE SCALE GENOMIC DNA]</scope>
    <source>
        <strain evidence="2 10">RJX1125</strain>
    </source>
</reference>
<dbReference type="Proteomes" id="UP001296580">
    <property type="component" value="Unassembled WGS sequence"/>
</dbReference>
<dbReference type="EMBL" id="QRIS01000012">
    <property type="protein sequence ID" value="RHG84410.1"/>
    <property type="molecule type" value="Genomic_DNA"/>
</dbReference>
<reference evidence="1" key="3">
    <citation type="journal article" date="2020" name="Cell Host Microbe">
        <title>Functional and Genomic Variation between Human-Derived Isolates of Lachnospiraceae Reveals Inter- and Intra-Species Diversity.</title>
        <authorList>
            <person name="Sorbara M.T."/>
            <person name="Littmann E.R."/>
            <person name="Fontana E."/>
            <person name="Moody T.U."/>
            <person name="Kohout C.E."/>
            <person name="Gjonbalaj M."/>
            <person name="Eaton V."/>
            <person name="Seok R."/>
            <person name="Leiner I.M."/>
            <person name="Pamer E.G."/>
        </authorList>
    </citation>
    <scope>NUCLEOTIDE SEQUENCE</scope>
    <source>
        <strain evidence="1">MSK.15.32</strain>
    </source>
</reference>
<dbReference type="PANTHER" id="PTHR41317:SF1">
    <property type="entry name" value="PD-(D_E)XK NUCLEASE FAMILY TRANSPOSASE"/>
    <property type="match status" value="1"/>
</dbReference>
<dbReference type="Proteomes" id="UP000283834">
    <property type="component" value="Unassembled WGS sequence"/>
</dbReference>
<evidence type="ECO:0000313" key="8">
    <source>
        <dbReference type="EMBL" id="RHJ14514.1"/>
    </source>
</evidence>
<dbReference type="NCBIfam" id="TIGR01784">
    <property type="entry name" value="T_den_put_tspse"/>
    <property type="match status" value="1"/>
</dbReference>
<dbReference type="Proteomes" id="UP000286137">
    <property type="component" value="Unassembled WGS sequence"/>
</dbReference>
<evidence type="ECO:0000313" key="11">
    <source>
        <dbReference type="Proteomes" id="UP000260808"/>
    </source>
</evidence>
<evidence type="ECO:0000313" key="6">
    <source>
        <dbReference type="EMBL" id="RHD08072.1"/>
    </source>
</evidence>
<comment type="caution">
    <text evidence="2">The sequence shown here is derived from an EMBL/GenBank/DDBJ whole genome shotgun (WGS) entry which is preliminary data.</text>
</comment>
<dbReference type="EMBL" id="QSSX01000010">
    <property type="protein sequence ID" value="RGM23834.1"/>
    <property type="molecule type" value="Genomic_DNA"/>
</dbReference>
<dbReference type="Proteomes" id="UP000235093">
    <property type="component" value="Unassembled WGS sequence"/>
</dbReference>
<sequence>MMEKQLYNRQYFFIMKISKKNIMYDCVFHTVERSSYMCKKTKEQKFIMLPSVDFCFQELMEDEEVRRGFIGAFLRIPPEEILDMELLPKKLRKKYKEEKYGILDVRVRLREGEQLNIEMQSIAYDYWQERSLFYLGKMYVDQIHEGEDYDKLKKCIHVGILDFTLFEHERYYSCFHIWEDTIRDMYSDKFEIHVLELPKLAKYEYPQTELLRWAQFFGARSREEIEVLAEKDEYIHKAYDKLEEISADEEKRLEYEERQKAIRDHRHMLASGRREGLREGLREGKHEHAVEMARKMLEDKLPIEKIAEYSGLSPEDVHRLEEQ</sequence>
<reference evidence="11 12" key="2">
    <citation type="submission" date="2018-08" db="EMBL/GenBank/DDBJ databases">
        <title>A genome reference for cultivated species of the human gut microbiota.</title>
        <authorList>
            <person name="Zou Y."/>
            <person name="Xue W."/>
            <person name="Luo G."/>
        </authorList>
    </citation>
    <scope>NUCLEOTIDE SEQUENCE [LARGE SCALE GENOMIC DNA]</scope>
    <source>
        <strain evidence="5 12">AF19-16AC</strain>
        <strain evidence="4 17">AF27-4BH</strain>
        <strain evidence="9 16">AF33-12</strain>
        <strain evidence="8 14">AM12-54</strain>
        <strain evidence="7 13">AM21-18</strain>
        <strain evidence="6 15">AM32-6</strain>
        <strain evidence="3 11">TF01-20-2</strain>
    </source>
</reference>
<dbReference type="EMBL" id="JAAIRV010000005">
    <property type="protein sequence ID" value="NSI57659.1"/>
    <property type="molecule type" value="Genomic_DNA"/>
</dbReference>
<dbReference type="EMBL" id="QRTJ01000006">
    <property type="protein sequence ID" value="RGQ69942.1"/>
    <property type="molecule type" value="Genomic_DNA"/>
</dbReference>
<dbReference type="AlphaFoldDB" id="A0A2N5NNY9"/>
<evidence type="ECO:0000313" key="16">
    <source>
        <dbReference type="Proteomes" id="UP000285610"/>
    </source>
</evidence>
<dbReference type="EMBL" id="QRWQ01000004">
    <property type="protein sequence ID" value="RGT39999.1"/>
    <property type="molecule type" value="Genomic_DNA"/>
</dbReference>
<accession>A0A2N5NNY9</accession>
<organism evidence="2 10">
    <name type="scientific">Mediterraneibacter gnavus</name>
    <name type="common">Ruminococcus gnavus</name>
    <dbReference type="NCBI Taxonomy" id="33038"/>
    <lineage>
        <taxon>Bacteria</taxon>
        <taxon>Bacillati</taxon>
        <taxon>Bacillota</taxon>
        <taxon>Clostridia</taxon>
        <taxon>Lachnospirales</taxon>
        <taxon>Lachnospiraceae</taxon>
        <taxon>Mediterraneibacter</taxon>
    </lineage>
</organism>
<dbReference type="Proteomes" id="UP000283981">
    <property type="component" value="Unassembled WGS sequence"/>
</dbReference>
<evidence type="ECO:0000313" key="7">
    <source>
        <dbReference type="EMBL" id="RHG84410.1"/>
    </source>
</evidence>
<dbReference type="EMBL" id="QRLN01000005">
    <property type="protein sequence ID" value="RHJ14514.1"/>
    <property type="molecule type" value="Genomic_DNA"/>
</dbReference>
<protein>
    <submittedName>
        <fullName evidence="1">Rpn family recombination-promoting nuclease/putative transposase</fullName>
    </submittedName>
</protein>
<evidence type="ECO:0000313" key="14">
    <source>
        <dbReference type="Proteomes" id="UP000283992"/>
    </source>
</evidence>
<evidence type="ECO:0000313" key="15">
    <source>
        <dbReference type="Proteomes" id="UP000284472"/>
    </source>
</evidence>
<evidence type="ECO:0000313" key="1">
    <source>
        <dbReference type="EMBL" id="NSI57659.1"/>
    </source>
</evidence>
<dbReference type="Proteomes" id="UP000284472">
    <property type="component" value="Unassembled WGS sequence"/>
</dbReference>
<evidence type="ECO:0000313" key="13">
    <source>
        <dbReference type="Proteomes" id="UP000283981"/>
    </source>
</evidence>
<name>A0A2N5NNY9_MEDGN</name>
<evidence type="ECO:0000313" key="12">
    <source>
        <dbReference type="Proteomes" id="UP000283834"/>
    </source>
</evidence>
<gene>
    <name evidence="2" type="ORF">CDL23_10540</name>
    <name evidence="8" type="ORF">DW142_05315</name>
    <name evidence="7" type="ORF">DW243_08400</name>
    <name evidence="6" type="ORF">DW812_04310</name>
    <name evidence="5" type="ORF">DWX36_05410</name>
    <name evidence="4" type="ORF">DWY88_04735</name>
    <name evidence="9" type="ORF">DWZ50_11000</name>
    <name evidence="3" type="ORF">DXC31_05890</name>
    <name evidence="1" type="ORF">G4993_04500</name>
</gene>
<dbReference type="Proteomes" id="UP000260808">
    <property type="component" value="Unassembled WGS sequence"/>
</dbReference>
<evidence type="ECO:0000313" key="3">
    <source>
        <dbReference type="EMBL" id="RGM23834.1"/>
    </source>
</evidence>
<reference evidence="1" key="4">
    <citation type="submission" date="2020-02" db="EMBL/GenBank/DDBJ databases">
        <authorList>
            <person name="Littmann E."/>
            <person name="Sorbara M."/>
        </authorList>
    </citation>
    <scope>NUCLEOTIDE SEQUENCE</scope>
    <source>
        <strain evidence="1">MSK.15.32</strain>
    </source>
</reference>
<evidence type="ECO:0000313" key="10">
    <source>
        <dbReference type="Proteomes" id="UP000235093"/>
    </source>
</evidence>
<evidence type="ECO:0000313" key="2">
    <source>
        <dbReference type="EMBL" id="PLT74059.1"/>
    </source>
</evidence>
<evidence type="ECO:0000313" key="5">
    <source>
        <dbReference type="EMBL" id="RGT39999.1"/>
    </source>
</evidence>
<dbReference type="EMBL" id="QSIR01000004">
    <property type="protein sequence ID" value="RHD08072.1"/>
    <property type="molecule type" value="Genomic_DNA"/>
</dbReference>
<dbReference type="EMBL" id="QRQE01000026">
    <property type="protein sequence ID" value="RHM74743.1"/>
    <property type="molecule type" value="Genomic_DNA"/>
</dbReference>
<dbReference type="Proteomes" id="UP000283992">
    <property type="component" value="Unassembled WGS sequence"/>
</dbReference>
<evidence type="ECO:0000313" key="17">
    <source>
        <dbReference type="Proteomes" id="UP000286137"/>
    </source>
</evidence>
<evidence type="ECO:0000313" key="9">
    <source>
        <dbReference type="EMBL" id="RHM74743.1"/>
    </source>
</evidence>
<proteinExistence type="predicted"/>